<dbReference type="SUPFAM" id="SSF49879">
    <property type="entry name" value="SMAD/FHA domain"/>
    <property type="match status" value="1"/>
</dbReference>
<evidence type="ECO:0000313" key="3">
    <source>
        <dbReference type="EMBL" id="ADY58261.1"/>
    </source>
</evidence>
<evidence type="ECO:0000256" key="1">
    <source>
        <dbReference type="SAM" id="MobiDB-lite"/>
    </source>
</evidence>
<protein>
    <submittedName>
        <fullName evidence="3">Forkhead-associated protein</fullName>
    </submittedName>
</protein>
<dbReference type="EMBL" id="CP002546">
    <property type="protein sequence ID" value="ADY58261.1"/>
    <property type="molecule type" value="Genomic_DNA"/>
</dbReference>
<organism evidence="3 4">
    <name type="scientific">Rubinisphaera brasiliensis (strain ATCC 49424 / DSM 5305 / JCM 21570 / IAM 15109 / NBRC 103401 / IFAM 1448)</name>
    <name type="common">Planctomyces brasiliensis</name>
    <dbReference type="NCBI Taxonomy" id="756272"/>
    <lineage>
        <taxon>Bacteria</taxon>
        <taxon>Pseudomonadati</taxon>
        <taxon>Planctomycetota</taxon>
        <taxon>Planctomycetia</taxon>
        <taxon>Planctomycetales</taxon>
        <taxon>Planctomycetaceae</taxon>
        <taxon>Rubinisphaera</taxon>
    </lineage>
</organism>
<dbReference type="Pfam" id="PF00498">
    <property type="entry name" value="FHA"/>
    <property type="match status" value="1"/>
</dbReference>
<dbReference type="HOGENOM" id="CLU_137383_0_0_0"/>
<dbReference type="Gene3D" id="2.60.200.20">
    <property type="match status" value="1"/>
</dbReference>
<accession>F0SFA6</accession>
<proteinExistence type="predicted"/>
<dbReference type="STRING" id="756272.Plabr_0634"/>
<dbReference type="PROSITE" id="PS50006">
    <property type="entry name" value="FHA_DOMAIN"/>
    <property type="match status" value="1"/>
</dbReference>
<name>F0SFA6_RUBBR</name>
<reference evidence="4" key="1">
    <citation type="submission" date="2011-02" db="EMBL/GenBank/DDBJ databases">
        <title>The complete genome of Planctomyces brasiliensis DSM 5305.</title>
        <authorList>
            <person name="Lucas S."/>
            <person name="Copeland A."/>
            <person name="Lapidus A."/>
            <person name="Bruce D."/>
            <person name="Goodwin L."/>
            <person name="Pitluck S."/>
            <person name="Kyrpides N."/>
            <person name="Mavromatis K."/>
            <person name="Pagani I."/>
            <person name="Ivanova N."/>
            <person name="Ovchinnikova G."/>
            <person name="Lu M."/>
            <person name="Detter J.C."/>
            <person name="Han C."/>
            <person name="Land M."/>
            <person name="Hauser L."/>
            <person name="Markowitz V."/>
            <person name="Cheng J.-F."/>
            <person name="Hugenholtz P."/>
            <person name="Woyke T."/>
            <person name="Wu D."/>
            <person name="Tindall B."/>
            <person name="Pomrenke H.G."/>
            <person name="Brambilla E."/>
            <person name="Klenk H.-P."/>
            <person name="Eisen J.A."/>
        </authorList>
    </citation>
    <scope>NUCLEOTIDE SEQUENCE [LARGE SCALE GENOMIC DNA]</scope>
    <source>
        <strain evidence="4">ATCC 49424 / DSM 5305 / JCM 21570 / IAM 15109 / NBRC 103401 / IFAM 1448</strain>
    </source>
</reference>
<evidence type="ECO:0000313" key="4">
    <source>
        <dbReference type="Proteomes" id="UP000006860"/>
    </source>
</evidence>
<dbReference type="InterPro" id="IPR050923">
    <property type="entry name" value="Cell_Proc_Reg/RNA_Proc"/>
</dbReference>
<dbReference type="OrthoDB" id="151099at2"/>
<dbReference type="Proteomes" id="UP000006860">
    <property type="component" value="Chromosome"/>
</dbReference>
<dbReference type="KEGG" id="pbs:Plabr_0634"/>
<feature type="region of interest" description="Disordered" evidence="1">
    <location>
        <begin position="90"/>
        <end position="164"/>
    </location>
</feature>
<dbReference type="RefSeq" id="WP_013627004.1">
    <property type="nucleotide sequence ID" value="NC_015174.1"/>
</dbReference>
<dbReference type="CDD" id="cd00060">
    <property type="entry name" value="FHA"/>
    <property type="match status" value="1"/>
</dbReference>
<dbReference type="eggNOG" id="COG1716">
    <property type="taxonomic scope" value="Bacteria"/>
</dbReference>
<keyword evidence="4" id="KW-1185">Reference proteome</keyword>
<dbReference type="InterPro" id="IPR008984">
    <property type="entry name" value="SMAD_FHA_dom_sf"/>
</dbReference>
<evidence type="ECO:0000259" key="2">
    <source>
        <dbReference type="PROSITE" id="PS50006"/>
    </source>
</evidence>
<dbReference type="SMART" id="SM00240">
    <property type="entry name" value="FHA"/>
    <property type="match status" value="1"/>
</dbReference>
<sequence>MYGELVPLGGGDPIPLSKQKLLIGRRPTCDICLPFPNISSQHCELEMQNGYWHVADLGSSNGLKVNGARLESKFLLPGDELTLAKHKFEIQYQPQSDAPPPEDDDPFGMSLMEKAGLVKRERRRANSSHDGGLLGDAEQSMVKPKKKSPGNKQDDQIMQWLSDD</sequence>
<dbReference type="AlphaFoldDB" id="F0SFA6"/>
<gene>
    <name evidence="3" type="ordered locus">Plabr_0634</name>
</gene>
<feature type="domain" description="FHA" evidence="2">
    <location>
        <begin position="21"/>
        <end position="70"/>
    </location>
</feature>
<dbReference type="InterPro" id="IPR000253">
    <property type="entry name" value="FHA_dom"/>
</dbReference>
<dbReference type="PANTHER" id="PTHR23308">
    <property type="entry name" value="NUCLEAR INHIBITOR OF PROTEIN PHOSPHATASE-1"/>
    <property type="match status" value="1"/>
</dbReference>